<evidence type="ECO:0000256" key="3">
    <source>
        <dbReference type="ARBA" id="ARBA00022475"/>
    </source>
</evidence>
<keyword evidence="6 8" id="KW-1133">Transmembrane helix</keyword>
<sequence>MLDAYQDSRLSRGLIWTVASLVLLFLILPTLIVVPLSFSASDLLEFPPKQWSLRWYETFFASTAWMAALKTSLMLGTLTAAIAVPVAFLASIAINRLGRPLAGGVYGFLLIPSVTPGILLAIGLFIVLAKIGLLGSFAGVLTGHVTLAIPVAVVVLQPAVNRFDWQQAQAARSLGADWPRVIGGIIAPQLALSLVAAGLMAFLTSLDEAVISIFIANGPNTTLPKLMFISLRDQIDPTIAAISTLWTVFVGVVILVLNARSNNA</sequence>
<dbReference type="PANTHER" id="PTHR43357:SF4">
    <property type="entry name" value="INNER MEMBRANE ABC TRANSPORTER PERMEASE PROTEIN YDCV"/>
    <property type="match status" value="1"/>
</dbReference>
<feature type="transmembrane region" description="Helical" evidence="8">
    <location>
        <begin position="106"/>
        <end position="131"/>
    </location>
</feature>
<proteinExistence type="inferred from homology"/>
<dbReference type="InterPro" id="IPR000515">
    <property type="entry name" value="MetI-like"/>
</dbReference>
<dbReference type="RefSeq" id="WP_111162593.1">
    <property type="nucleotide sequence ID" value="NZ_PCDP01000050.1"/>
</dbReference>
<accession>A0A2W4EF32</accession>
<feature type="transmembrane region" description="Helical" evidence="8">
    <location>
        <begin position="181"/>
        <end position="203"/>
    </location>
</feature>
<keyword evidence="11" id="KW-1185">Reference proteome</keyword>
<keyword evidence="3" id="KW-1003">Cell membrane</keyword>
<feature type="domain" description="ABC transmembrane type-1" evidence="9">
    <location>
        <begin position="69"/>
        <end position="257"/>
    </location>
</feature>
<comment type="caution">
    <text evidence="10">The sequence shown here is derived from an EMBL/GenBank/DDBJ whole genome shotgun (WGS) entry which is preliminary data.</text>
</comment>
<evidence type="ECO:0000256" key="8">
    <source>
        <dbReference type="RuleBase" id="RU363032"/>
    </source>
</evidence>
<evidence type="ECO:0000313" key="10">
    <source>
        <dbReference type="EMBL" id="PZM10453.1"/>
    </source>
</evidence>
<dbReference type="GO" id="GO:0005886">
    <property type="term" value="C:plasma membrane"/>
    <property type="evidence" value="ECO:0007669"/>
    <property type="project" value="UniProtKB-SubCell"/>
</dbReference>
<feature type="transmembrane region" description="Helical" evidence="8">
    <location>
        <begin position="239"/>
        <end position="259"/>
    </location>
</feature>
<dbReference type="Proteomes" id="UP000248925">
    <property type="component" value="Unassembled WGS sequence"/>
</dbReference>
<evidence type="ECO:0000256" key="2">
    <source>
        <dbReference type="ARBA" id="ARBA00022448"/>
    </source>
</evidence>
<gene>
    <name evidence="10" type="ORF">CPY51_23080</name>
</gene>
<evidence type="ECO:0000259" key="9">
    <source>
        <dbReference type="PROSITE" id="PS50928"/>
    </source>
</evidence>
<comment type="similarity">
    <text evidence="8">Belongs to the binding-protein-dependent transport system permease family.</text>
</comment>
<keyword evidence="7 8" id="KW-0472">Membrane</keyword>
<protein>
    <submittedName>
        <fullName evidence="10">ABC transporter permease</fullName>
    </submittedName>
</protein>
<feature type="transmembrane region" description="Helical" evidence="8">
    <location>
        <begin position="14"/>
        <end position="38"/>
    </location>
</feature>
<evidence type="ECO:0000256" key="5">
    <source>
        <dbReference type="ARBA" id="ARBA00022692"/>
    </source>
</evidence>
<keyword evidence="4" id="KW-0997">Cell inner membrane</keyword>
<keyword evidence="5 8" id="KW-0812">Transmembrane</keyword>
<dbReference type="PANTHER" id="PTHR43357">
    <property type="entry name" value="INNER MEMBRANE ABC TRANSPORTER PERMEASE PROTEIN YDCV"/>
    <property type="match status" value="1"/>
</dbReference>
<keyword evidence="2 8" id="KW-0813">Transport</keyword>
<dbReference type="Gene3D" id="1.10.3720.10">
    <property type="entry name" value="MetI-like"/>
    <property type="match status" value="1"/>
</dbReference>
<dbReference type="GO" id="GO:0055085">
    <property type="term" value="P:transmembrane transport"/>
    <property type="evidence" value="ECO:0007669"/>
    <property type="project" value="InterPro"/>
</dbReference>
<evidence type="ECO:0000256" key="7">
    <source>
        <dbReference type="ARBA" id="ARBA00023136"/>
    </source>
</evidence>
<evidence type="ECO:0000256" key="4">
    <source>
        <dbReference type="ARBA" id="ARBA00022519"/>
    </source>
</evidence>
<dbReference type="EMBL" id="PCDP01000050">
    <property type="protein sequence ID" value="PZM10453.1"/>
    <property type="molecule type" value="Genomic_DNA"/>
</dbReference>
<evidence type="ECO:0000313" key="11">
    <source>
        <dbReference type="Proteomes" id="UP000248925"/>
    </source>
</evidence>
<comment type="subcellular location">
    <subcellularLocation>
        <location evidence="1">Cell inner membrane</location>
        <topology evidence="1">Multi-pass membrane protein</topology>
    </subcellularLocation>
    <subcellularLocation>
        <location evidence="8">Cell membrane</location>
        <topology evidence="8">Multi-pass membrane protein</topology>
    </subcellularLocation>
</comment>
<organism evidence="10 11">
    <name type="scientific">Rhizobium tubonense</name>
    <dbReference type="NCBI Taxonomy" id="484088"/>
    <lineage>
        <taxon>Bacteria</taxon>
        <taxon>Pseudomonadati</taxon>
        <taxon>Pseudomonadota</taxon>
        <taxon>Alphaproteobacteria</taxon>
        <taxon>Hyphomicrobiales</taxon>
        <taxon>Rhizobiaceae</taxon>
        <taxon>Rhizobium/Agrobacterium group</taxon>
        <taxon>Rhizobium</taxon>
    </lineage>
</organism>
<dbReference type="Pfam" id="PF00528">
    <property type="entry name" value="BPD_transp_1"/>
    <property type="match status" value="1"/>
</dbReference>
<reference evidence="10 11" key="1">
    <citation type="journal article" date="2018" name="Sci. Rep.">
        <title>Rhizobium tumorigenes sp. nov., a novel plant tumorigenic bacterium isolated from cane gall tumors on thornless blackberry.</title>
        <authorList>
            <person name="Kuzmanovi N."/>
            <person name="Smalla K."/>
            <person name="Gronow S."/>
            <person name="PuBawska J."/>
        </authorList>
    </citation>
    <scope>NUCLEOTIDE SEQUENCE [LARGE SCALE GENOMIC DNA]</scope>
    <source>
        <strain evidence="10 11">CCBAU 85046</strain>
    </source>
</reference>
<dbReference type="AlphaFoldDB" id="A0A2W4EF32"/>
<evidence type="ECO:0000256" key="1">
    <source>
        <dbReference type="ARBA" id="ARBA00004429"/>
    </source>
</evidence>
<dbReference type="OrthoDB" id="9815533at2"/>
<dbReference type="InterPro" id="IPR035906">
    <property type="entry name" value="MetI-like_sf"/>
</dbReference>
<evidence type="ECO:0000256" key="6">
    <source>
        <dbReference type="ARBA" id="ARBA00022989"/>
    </source>
</evidence>
<dbReference type="CDD" id="cd06261">
    <property type="entry name" value="TM_PBP2"/>
    <property type="match status" value="1"/>
</dbReference>
<feature type="transmembrane region" description="Helical" evidence="8">
    <location>
        <begin position="73"/>
        <end position="94"/>
    </location>
</feature>
<feature type="transmembrane region" description="Helical" evidence="8">
    <location>
        <begin position="137"/>
        <end position="160"/>
    </location>
</feature>
<dbReference type="PROSITE" id="PS50928">
    <property type="entry name" value="ABC_TM1"/>
    <property type="match status" value="1"/>
</dbReference>
<name>A0A2W4EF32_9HYPH</name>
<dbReference type="SUPFAM" id="SSF161098">
    <property type="entry name" value="MetI-like"/>
    <property type="match status" value="1"/>
</dbReference>